<dbReference type="EMBL" id="JAVMIP010000013">
    <property type="protein sequence ID" value="MDS3861516.1"/>
    <property type="molecule type" value="Genomic_DNA"/>
</dbReference>
<keyword evidence="6" id="KW-0645">Protease</keyword>
<accession>A0AAE4FUY7</accession>
<evidence type="ECO:0000256" key="7">
    <source>
        <dbReference type="ARBA" id="ARBA00022692"/>
    </source>
</evidence>
<feature type="region of interest" description="Disordered" evidence="14">
    <location>
        <begin position="522"/>
        <end position="546"/>
    </location>
</feature>
<dbReference type="Pfam" id="PF03717">
    <property type="entry name" value="PBP_dimer"/>
    <property type="match status" value="1"/>
</dbReference>
<evidence type="ECO:0000256" key="13">
    <source>
        <dbReference type="ARBA" id="ARBA00023316"/>
    </source>
</evidence>
<comment type="similarity">
    <text evidence="3">Belongs to the transpeptidase family.</text>
</comment>
<keyword evidence="19" id="KW-1185">Reference proteome</keyword>
<dbReference type="InterPro" id="IPR001460">
    <property type="entry name" value="PCN-bd_Tpept"/>
</dbReference>
<keyword evidence="18" id="KW-0121">Carboxypeptidase</keyword>
<dbReference type="GO" id="GO:0006508">
    <property type="term" value="P:proteolysis"/>
    <property type="evidence" value="ECO:0007669"/>
    <property type="project" value="UniProtKB-KW"/>
</dbReference>
<feature type="domain" description="Penicillin-binding protein transpeptidase" evidence="16">
    <location>
        <begin position="279"/>
        <end position="590"/>
    </location>
</feature>
<evidence type="ECO:0000256" key="14">
    <source>
        <dbReference type="SAM" id="MobiDB-lite"/>
    </source>
</evidence>
<dbReference type="GO" id="GO:0009002">
    <property type="term" value="F:serine-type D-Ala-D-Ala carboxypeptidase activity"/>
    <property type="evidence" value="ECO:0007669"/>
    <property type="project" value="UniProtKB-EC"/>
</dbReference>
<evidence type="ECO:0000256" key="4">
    <source>
        <dbReference type="ARBA" id="ARBA00022475"/>
    </source>
</evidence>
<dbReference type="InterPro" id="IPR012338">
    <property type="entry name" value="Beta-lactam/transpept-like"/>
</dbReference>
<feature type="domain" description="Penicillin-binding protein dimerisation" evidence="17">
    <location>
        <begin position="75"/>
        <end position="245"/>
    </location>
</feature>
<evidence type="ECO:0000256" key="5">
    <source>
        <dbReference type="ARBA" id="ARBA00022519"/>
    </source>
</evidence>
<evidence type="ECO:0000259" key="17">
    <source>
        <dbReference type="Pfam" id="PF03717"/>
    </source>
</evidence>
<dbReference type="InterPro" id="IPR005311">
    <property type="entry name" value="PBP_dimer"/>
</dbReference>
<evidence type="ECO:0000256" key="8">
    <source>
        <dbReference type="ARBA" id="ARBA00022801"/>
    </source>
</evidence>
<evidence type="ECO:0000313" key="18">
    <source>
        <dbReference type="EMBL" id="MDS3861516.1"/>
    </source>
</evidence>
<dbReference type="NCBIfam" id="TIGR03423">
    <property type="entry name" value="pbp2_mrdA"/>
    <property type="match status" value="1"/>
</dbReference>
<evidence type="ECO:0000256" key="10">
    <source>
        <dbReference type="ARBA" id="ARBA00022984"/>
    </source>
</evidence>
<keyword evidence="4" id="KW-1003">Cell membrane</keyword>
<keyword evidence="9" id="KW-0133">Cell shape</keyword>
<dbReference type="InterPro" id="IPR036138">
    <property type="entry name" value="PBP_dimer_sf"/>
</dbReference>
<dbReference type="AlphaFoldDB" id="A0AAE4FUY7"/>
<comment type="caution">
    <text evidence="18">The sequence shown here is derived from an EMBL/GenBank/DDBJ whole genome shotgun (WGS) entry which is preliminary data.</text>
</comment>
<dbReference type="InterPro" id="IPR017790">
    <property type="entry name" value="Penicillin-binding_protein_2"/>
</dbReference>
<evidence type="ECO:0000256" key="3">
    <source>
        <dbReference type="ARBA" id="ARBA00007171"/>
    </source>
</evidence>
<evidence type="ECO:0000256" key="15">
    <source>
        <dbReference type="SAM" id="Phobius"/>
    </source>
</evidence>
<dbReference type="Gene3D" id="3.40.710.10">
    <property type="entry name" value="DD-peptidase/beta-lactamase superfamily"/>
    <property type="match status" value="1"/>
</dbReference>
<dbReference type="Proteomes" id="UP001268256">
    <property type="component" value="Unassembled WGS sequence"/>
</dbReference>
<evidence type="ECO:0000256" key="6">
    <source>
        <dbReference type="ARBA" id="ARBA00022670"/>
    </source>
</evidence>
<dbReference type="SUPFAM" id="SSF56519">
    <property type="entry name" value="Penicillin binding protein dimerisation domain"/>
    <property type="match status" value="1"/>
</dbReference>
<keyword evidence="13" id="KW-0961">Cell wall biogenesis/degradation</keyword>
<dbReference type="InterPro" id="IPR050515">
    <property type="entry name" value="Beta-lactam/transpept"/>
</dbReference>
<keyword evidence="5" id="KW-0997">Cell inner membrane</keyword>
<dbReference type="EC" id="3.4.16.4" evidence="18"/>
<protein>
    <submittedName>
        <fullName evidence="18">Penicillin-binding protein 2</fullName>
        <ecNumber evidence="18">3.4.16.4</ecNumber>
    </submittedName>
</protein>
<evidence type="ECO:0000256" key="11">
    <source>
        <dbReference type="ARBA" id="ARBA00022989"/>
    </source>
</evidence>
<evidence type="ECO:0000256" key="2">
    <source>
        <dbReference type="ARBA" id="ARBA00004236"/>
    </source>
</evidence>
<reference evidence="19" key="1">
    <citation type="submission" date="2023-07" db="EMBL/GenBank/DDBJ databases">
        <authorList>
            <person name="Luz R."/>
            <person name="Cordeiro R."/>
            <person name="Fonseca A."/>
            <person name="Goncalves V."/>
        </authorList>
    </citation>
    <scope>NUCLEOTIDE SEQUENCE [LARGE SCALE GENOMIC DNA]</scope>
    <source>
        <strain evidence="19">BACA0444</strain>
    </source>
</reference>
<proteinExistence type="inferred from homology"/>
<dbReference type="RefSeq" id="WP_322878757.1">
    <property type="nucleotide sequence ID" value="NZ_JAVMIP010000013.1"/>
</dbReference>
<dbReference type="PANTHER" id="PTHR30627">
    <property type="entry name" value="PEPTIDOGLYCAN D,D-TRANSPEPTIDASE"/>
    <property type="match status" value="1"/>
</dbReference>
<evidence type="ECO:0000256" key="1">
    <source>
        <dbReference type="ARBA" id="ARBA00004167"/>
    </source>
</evidence>
<name>A0AAE4FUY7_9CYAN</name>
<gene>
    <name evidence="18" type="primary">mrdA</name>
    <name evidence="18" type="ORF">RIF25_11935</name>
</gene>
<evidence type="ECO:0000256" key="12">
    <source>
        <dbReference type="ARBA" id="ARBA00023136"/>
    </source>
</evidence>
<keyword evidence="12 15" id="KW-0472">Membrane</keyword>
<dbReference type="GO" id="GO:0008360">
    <property type="term" value="P:regulation of cell shape"/>
    <property type="evidence" value="ECO:0007669"/>
    <property type="project" value="UniProtKB-KW"/>
</dbReference>
<dbReference type="Gene3D" id="3.30.1390.30">
    <property type="entry name" value="Penicillin-binding protein 2a, domain 3"/>
    <property type="match status" value="1"/>
</dbReference>
<feature type="transmembrane region" description="Helical" evidence="15">
    <location>
        <begin position="32"/>
        <end position="52"/>
    </location>
</feature>
<keyword evidence="8 18" id="KW-0378">Hydrolase</keyword>
<comment type="subcellular location">
    <subcellularLocation>
        <location evidence="2">Cell membrane</location>
    </subcellularLocation>
    <subcellularLocation>
        <location evidence="1">Membrane</location>
        <topology evidence="1">Single-pass membrane protein</topology>
    </subcellularLocation>
</comment>
<evidence type="ECO:0000313" key="19">
    <source>
        <dbReference type="Proteomes" id="UP001268256"/>
    </source>
</evidence>
<dbReference type="Gene3D" id="3.90.1310.10">
    <property type="entry name" value="Penicillin-binding protein 2a (Domain 2)"/>
    <property type="match status" value="1"/>
</dbReference>
<dbReference type="GO" id="GO:0005886">
    <property type="term" value="C:plasma membrane"/>
    <property type="evidence" value="ECO:0007669"/>
    <property type="project" value="UniProtKB-SubCell"/>
</dbReference>
<feature type="compositionally biased region" description="Polar residues" evidence="14">
    <location>
        <begin position="522"/>
        <end position="531"/>
    </location>
</feature>
<keyword evidence="7 15" id="KW-0812">Transmembrane</keyword>
<keyword evidence="11 15" id="KW-1133">Transmembrane helix</keyword>
<keyword evidence="10" id="KW-0573">Peptidoglycan synthesis</keyword>
<dbReference type="GO" id="GO:0071972">
    <property type="term" value="F:peptidoglycan L,D-transpeptidase activity"/>
    <property type="evidence" value="ECO:0007669"/>
    <property type="project" value="TreeGrafter"/>
</dbReference>
<dbReference type="GO" id="GO:0009252">
    <property type="term" value="P:peptidoglycan biosynthetic process"/>
    <property type="evidence" value="ECO:0007669"/>
    <property type="project" value="UniProtKB-KW"/>
</dbReference>
<dbReference type="PANTHER" id="PTHR30627:SF2">
    <property type="entry name" value="PEPTIDOGLYCAN D,D-TRANSPEPTIDASE MRDA"/>
    <property type="match status" value="1"/>
</dbReference>
<dbReference type="SUPFAM" id="SSF56601">
    <property type="entry name" value="beta-lactamase/transpeptidase-like"/>
    <property type="match status" value="1"/>
</dbReference>
<sequence length="605" mass="66197">MPLAQSKLPPKGIYSFNYQPYQRTFGQNGRGLALMIFVSLLLFGGIGTRLAYLQIVEGQHNRKLADENRIRLIPKPPERGKILDRKGRILAGNQFSYSVFVWPIAKKRAEWPQTLELLSEILNVPAAEIEKTIEKAGYNSPSLLRVAKGITQAQIVALEEHKSQLAGVEVDREAQRFYPLGEVASHVLGYIGELDEEELAQNKERGYRLGDVIGKMGIEASYESQLRGTWGGQQVEVDGAGKVLRILGQKRARPGNDLTLTLDLDVQKAAEAALGNRRGAIVALDPRDGSVLAMASRPAFDPNWFANRMTERQWQELQQRQNPFVNRAIQGFPPASTFKIVTTTAGLESGKFSPDTVLMTYAALNSGSFAFHDWNRAGFGPLTFAGAMAWSSNTFFGQVGRRVGEKTLIDWAHRYGFGQKTGLDLPGEAAGLVPDLAWKRKTFGDDWYDGDTLIFSIGQGALQTSPLQVAVMFAVPANGGFKVRPHFVQLPNKSPQAWRESLNLKPSTIQVLHQGLRQVITNGTGSGLNNPSIPPLAGKSGTGEDPPRPLHTWFGAYAPADKPEIVVVVFLENSGGGGGSTAGPLMLQTMQAYFKANPPPKNTPR</sequence>
<evidence type="ECO:0000259" key="16">
    <source>
        <dbReference type="Pfam" id="PF00905"/>
    </source>
</evidence>
<dbReference type="GO" id="GO:0008658">
    <property type="term" value="F:penicillin binding"/>
    <property type="evidence" value="ECO:0007669"/>
    <property type="project" value="InterPro"/>
</dbReference>
<organism evidence="18 19">
    <name type="scientific">Pseudocalidococcus azoricus BACA0444</name>
    <dbReference type="NCBI Taxonomy" id="2918990"/>
    <lineage>
        <taxon>Bacteria</taxon>
        <taxon>Bacillati</taxon>
        <taxon>Cyanobacteriota</taxon>
        <taxon>Cyanophyceae</taxon>
        <taxon>Acaryochloridales</taxon>
        <taxon>Thermosynechococcaceae</taxon>
        <taxon>Pseudocalidococcus</taxon>
        <taxon>Pseudocalidococcus azoricus</taxon>
    </lineage>
</organism>
<dbReference type="Pfam" id="PF00905">
    <property type="entry name" value="Transpeptidase"/>
    <property type="match status" value="1"/>
</dbReference>
<evidence type="ECO:0000256" key="9">
    <source>
        <dbReference type="ARBA" id="ARBA00022960"/>
    </source>
</evidence>
<dbReference type="GO" id="GO:0071555">
    <property type="term" value="P:cell wall organization"/>
    <property type="evidence" value="ECO:0007669"/>
    <property type="project" value="UniProtKB-KW"/>
</dbReference>